<dbReference type="InterPro" id="IPR000182">
    <property type="entry name" value="GNAT_dom"/>
</dbReference>
<evidence type="ECO:0000313" key="3">
    <source>
        <dbReference type="Proteomes" id="UP001152321"/>
    </source>
</evidence>
<evidence type="ECO:0000259" key="1">
    <source>
        <dbReference type="PROSITE" id="PS51186"/>
    </source>
</evidence>
<organism evidence="2 3">
    <name type="scientific">Bdellovibrio svalbardensis</name>
    <dbReference type="NCBI Taxonomy" id="2972972"/>
    <lineage>
        <taxon>Bacteria</taxon>
        <taxon>Pseudomonadati</taxon>
        <taxon>Bdellovibrionota</taxon>
        <taxon>Bdellovibrionia</taxon>
        <taxon>Bdellovibrionales</taxon>
        <taxon>Pseudobdellovibrionaceae</taxon>
        <taxon>Bdellovibrio</taxon>
    </lineage>
</organism>
<keyword evidence="3" id="KW-1185">Reference proteome</keyword>
<dbReference type="InterPro" id="IPR016181">
    <property type="entry name" value="Acyl_CoA_acyltransferase"/>
</dbReference>
<comment type="caution">
    <text evidence="2">The sequence shown here is derived from an EMBL/GenBank/DDBJ whole genome shotgun (WGS) entry which is preliminary data.</text>
</comment>
<protein>
    <submittedName>
        <fullName evidence="2">GNAT family N-acetyltransferase</fullName>
    </submittedName>
</protein>
<sequence>MYQIRRAKPEDALGIHEAHMRSIQEVCSKDHTSEEVSAWGHRPFREDQRINAIKNQFVWVVESFAKIEGFGHMALSEKDGSIKAHVLGLYLVKEANGFGLGYKIVSAMIAEAKSRGAEEVTLESTLTAHKFYQKQGFEDSGPQGTINIGGVGIRYIPMRLIL</sequence>
<dbReference type="Pfam" id="PF13673">
    <property type="entry name" value="Acetyltransf_10"/>
    <property type="match status" value="1"/>
</dbReference>
<dbReference type="PANTHER" id="PTHR43451:SF1">
    <property type="entry name" value="ACETYLTRANSFERASE"/>
    <property type="match status" value="1"/>
</dbReference>
<evidence type="ECO:0000313" key="2">
    <source>
        <dbReference type="EMBL" id="MDG0815146.1"/>
    </source>
</evidence>
<proteinExistence type="predicted"/>
<dbReference type="InterPro" id="IPR052564">
    <property type="entry name" value="N-acetyltrans/Recomb-assoc"/>
</dbReference>
<gene>
    <name evidence="2" type="ORF">NWE73_02155</name>
</gene>
<dbReference type="RefSeq" id="WP_277576622.1">
    <property type="nucleotide sequence ID" value="NZ_JANRMI010000001.1"/>
</dbReference>
<accession>A0ABT6DH28</accession>
<dbReference type="PANTHER" id="PTHR43451">
    <property type="entry name" value="ACETYLTRANSFERASE (GNAT) FAMILY PROTEIN"/>
    <property type="match status" value="1"/>
</dbReference>
<feature type="domain" description="N-acetyltransferase" evidence="1">
    <location>
        <begin position="2"/>
        <end position="162"/>
    </location>
</feature>
<name>A0ABT6DH28_9BACT</name>
<dbReference type="Proteomes" id="UP001152321">
    <property type="component" value="Unassembled WGS sequence"/>
</dbReference>
<dbReference type="Gene3D" id="3.40.630.30">
    <property type="match status" value="1"/>
</dbReference>
<dbReference type="SUPFAM" id="SSF55729">
    <property type="entry name" value="Acyl-CoA N-acyltransferases (Nat)"/>
    <property type="match status" value="1"/>
</dbReference>
<dbReference type="PROSITE" id="PS51186">
    <property type="entry name" value="GNAT"/>
    <property type="match status" value="1"/>
</dbReference>
<dbReference type="EMBL" id="JANRMI010000001">
    <property type="protein sequence ID" value="MDG0815146.1"/>
    <property type="molecule type" value="Genomic_DNA"/>
</dbReference>
<reference evidence="2" key="1">
    <citation type="submission" date="2022-08" db="EMBL/GenBank/DDBJ databases">
        <title>Novel Bdellovibrio Species Isolated from Svalbard: Designation Bdellovibrio svalbardensis.</title>
        <authorList>
            <person name="Mitchell R.J."/>
            <person name="Choi S.Y."/>
        </authorList>
    </citation>
    <scope>NUCLEOTIDE SEQUENCE</scope>
    <source>
        <strain evidence="2">PAP01</strain>
    </source>
</reference>